<dbReference type="InterPro" id="IPR006151">
    <property type="entry name" value="Shikm_DH/Glu-tRNA_Rdtase"/>
</dbReference>
<dbReference type="GO" id="GO:0004764">
    <property type="term" value="F:shikimate 3-dehydrogenase (NADP+) activity"/>
    <property type="evidence" value="ECO:0007669"/>
    <property type="project" value="InterPro"/>
</dbReference>
<evidence type="ECO:0000313" key="3">
    <source>
        <dbReference type="EMBL" id="KKK53238.1"/>
    </source>
</evidence>
<dbReference type="PANTHER" id="PTHR21089">
    <property type="entry name" value="SHIKIMATE DEHYDROGENASE"/>
    <property type="match status" value="1"/>
</dbReference>
<dbReference type="Gene3D" id="3.40.50.720">
    <property type="entry name" value="NAD(P)-binding Rossmann-like Domain"/>
    <property type="match status" value="1"/>
</dbReference>
<evidence type="ECO:0000259" key="1">
    <source>
        <dbReference type="Pfam" id="PF01488"/>
    </source>
</evidence>
<dbReference type="CDD" id="cd01065">
    <property type="entry name" value="NAD_bind_Shikimate_DH"/>
    <property type="match status" value="1"/>
</dbReference>
<name>A0A0F8W9E4_9ZZZZ</name>
<dbReference type="EMBL" id="LAZR01066609">
    <property type="protein sequence ID" value="KKK53238.1"/>
    <property type="molecule type" value="Genomic_DNA"/>
</dbReference>
<comment type="caution">
    <text evidence="3">The sequence shown here is derived from an EMBL/GenBank/DDBJ whole genome shotgun (WGS) entry which is preliminary data.</text>
</comment>
<dbReference type="Pfam" id="PF18317">
    <property type="entry name" value="SDH_C"/>
    <property type="match status" value="1"/>
</dbReference>
<sequence length="147" mass="15776">VLGAGGVGRAIVAALAHYGAEVVIYNRTVTRAEKLAEEFNSRAAPLTDAPTAEAEILINCTSIGMHPNVNDCPLETLPPGVKVVFDTVYNPLRTRLLRLAEAGGIATVTGLEMFLNQAVAQFETWTSKKAPRDVMREVVVKKLTGTE</sequence>
<feature type="domain" description="SDH C-terminal" evidence="2">
    <location>
        <begin position="110"/>
        <end position="139"/>
    </location>
</feature>
<dbReference type="AlphaFoldDB" id="A0A0F8W9E4"/>
<dbReference type="InterPro" id="IPR036291">
    <property type="entry name" value="NAD(P)-bd_dom_sf"/>
</dbReference>
<proteinExistence type="predicted"/>
<dbReference type="SUPFAM" id="SSF51735">
    <property type="entry name" value="NAD(P)-binding Rossmann-fold domains"/>
    <property type="match status" value="1"/>
</dbReference>
<dbReference type="GO" id="GO:0019632">
    <property type="term" value="P:shikimate metabolic process"/>
    <property type="evidence" value="ECO:0007669"/>
    <property type="project" value="TreeGrafter"/>
</dbReference>
<evidence type="ECO:0008006" key="4">
    <source>
        <dbReference type="Google" id="ProtNLM"/>
    </source>
</evidence>
<evidence type="ECO:0000259" key="2">
    <source>
        <dbReference type="Pfam" id="PF18317"/>
    </source>
</evidence>
<dbReference type="InterPro" id="IPR022893">
    <property type="entry name" value="Shikimate_DH_fam"/>
</dbReference>
<dbReference type="PANTHER" id="PTHR21089:SF1">
    <property type="entry name" value="BIFUNCTIONAL 3-DEHYDROQUINATE DEHYDRATASE_SHIKIMATE DEHYDROGENASE, CHLOROPLASTIC"/>
    <property type="match status" value="1"/>
</dbReference>
<dbReference type="GO" id="GO:0009423">
    <property type="term" value="P:chorismate biosynthetic process"/>
    <property type="evidence" value="ECO:0007669"/>
    <property type="project" value="TreeGrafter"/>
</dbReference>
<dbReference type="Pfam" id="PF01488">
    <property type="entry name" value="Shikimate_DH"/>
    <property type="match status" value="1"/>
</dbReference>
<protein>
    <recommendedName>
        <fullName evidence="4">Quinate/shikimate 5-dehydrogenase/glutamyl-tRNA reductase domain-containing protein</fullName>
    </recommendedName>
</protein>
<accession>A0A0F8W9E4</accession>
<gene>
    <name evidence="3" type="ORF">LCGC14_3096780</name>
</gene>
<feature type="domain" description="Quinate/shikimate 5-dehydrogenase/glutamyl-tRNA reductase" evidence="1">
    <location>
        <begin position="1"/>
        <end position="62"/>
    </location>
</feature>
<feature type="non-terminal residue" evidence="3">
    <location>
        <position position="1"/>
    </location>
</feature>
<reference evidence="3" key="1">
    <citation type="journal article" date="2015" name="Nature">
        <title>Complex archaea that bridge the gap between prokaryotes and eukaryotes.</title>
        <authorList>
            <person name="Spang A."/>
            <person name="Saw J.H."/>
            <person name="Jorgensen S.L."/>
            <person name="Zaremba-Niedzwiedzka K."/>
            <person name="Martijn J."/>
            <person name="Lind A.E."/>
            <person name="van Eijk R."/>
            <person name="Schleper C."/>
            <person name="Guy L."/>
            <person name="Ettema T.J."/>
        </authorList>
    </citation>
    <scope>NUCLEOTIDE SEQUENCE</scope>
</reference>
<organism evidence="3">
    <name type="scientific">marine sediment metagenome</name>
    <dbReference type="NCBI Taxonomy" id="412755"/>
    <lineage>
        <taxon>unclassified sequences</taxon>
        <taxon>metagenomes</taxon>
        <taxon>ecological metagenomes</taxon>
    </lineage>
</organism>
<dbReference type="InterPro" id="IPR041121">
    <property type="entry name" value="SDH_C"/>
</dbReference>